<feature type="transmembrane region" description="Helical" evidence="8">
    <location>
        <begin position="215"/>
        <end position="239"/>
    </location>
</feature>
<feature type="transmembrane region" description="Helical" evidence="8">
    <location>
        <begin position="311"/>
        <end position="338"/>
    </location>
</feature>
<feature type="transmembrane region" description="Helical" evidence="8">
    <location>
        <begin position="41"/>
        <end position="59"/>
    </location>
</feature>
<keyword evidence="10" id="KW-1185">Reference proteome</keyword>
<feature type="transmembrane region" description="Helical" evidence="8">
    <location>
        <begin position="71"/>
        <end position="91"/>
    </location>
</feature>
<comment type="subcellular location">
    <subcellularLocation>
        <location evidence="1">Cell membrane</location>
        <topology evidence="1">Multi-pass membrane protein</topology>
    </subcellularLocation>
</comment>
<dbReference type="PANTHER" id="PTHR21716:SF67">
    <property type="entry name" value="TRANSPORT PROTEIN YDIK-RELATED"/>
    <property type="match status" value="1"/>
</dbReference>
<dbReference type="RefSeq" id="WP_234862599.1">
    <property type="nucleotide sequence ID" value="NZ_JAKEVZ010000015.1"/>
</dbReference>
<sequence length="353" mass="38210">MDNTQLTPGPKPSQIHFVLQILALGILLLLCFYIIQPFITLLIWGSVLAISFGPLHHFLSRKMGDRPGWAATLLVVTLLLIIILPSVMVMLNTVDDFKTLVHAFQHNDLHLPPPSESVASWPVIGPTLHGIWTEASQNLSATFVKHQDQIKPVLLKFVGLATHTASGILIFTLSIIVSGFMMTYSKLEGELATKFFTRLAGKSGERMADDTRSTVIAVAKGILGVAVIQALFCGLGMFIAGIPFVGIWILLCLILAVFQIGLFPVSIGVIIYIWMQDSTGMAIFLTVWMLVAGVLDNFLKPILLGKGAPVPAMVVFLGSLGGFLYSGILGLFTGAIVLTLGYKLAKAWLDGEI</sequence>
<accession>A0ABS9BXN5</accession>
<keyword evidence="6 8" id="KW-1133">Transmembrane helix</keyword>
<dbReference type="Proteomes" id="UP001201449">
    <property type="component" value="Unassembled WGS sequence"/>
</dbReference>
<proteinExistence type="inferred from homology"/>
<dbReference type="InterPro" id="IPR002549">
    <property type="entry name" value="AI-2E-like"/>
</dbReference>
<protein>
    <submittedName>
        <fullName evidence="9">AI-2E family transporter</fullName>
    </submittedName>
</protein>
<feature type="transmembrane region" description="Helical" evidence="8">
    <location>
        <begin position="15"/>
        <end position="35"/>
    </location>
</feature>
<evidence type="ECO:0000256" key="7">
    <source>
        <dbReference type="ARBA" id="ARBA00023136"/>
    </source>
</evidence>
<gene>
    <name evidence="9" type="ORF">L0U89_16945</name>
</gene>
<evidence type="ECO:0000256" key="2">
    <source>
        <dbReference type="ARBA" id="ARBA00009773"/>
    </source>
</evidence>
<evidence type="ECO:0000313" key="10">
    <source>
        <dbReference type="Proteomes" id="UP001201449"/>
    </source>
</evidence>
<keyword evidence="4" id="KW-1003">Cell membrane</keyword>
<feature type="transmembrane region" description="Helical" evidence="8">
    <location>
        <begin position="245"/>
        <end position="274"/>
    </location>
</feature>
<comment type="similarity">
    <text evidence="2">Belongs to the autoinducer-2 exporter (AI-2E) (TC 2.A.86) family.</text>
</comment>
<dbReference type="PANTHER" id="PTHR21716">
    <property type="entry name" value="TRANSMEMBRANE PROTEIN"/>
    <property type="match status" value="1"/>
</dbReference>
<keyword evidence="3" id="KW-0813">Transport</keyword>
<evidence type="ECO:0000256" key="6">
    <source>
        <dbReference type="ARBA" id="ARBA00022989"/>
    </source>
</evidence>
<feature type="transmembrane region" description="Helical" evidence="8">
    <location>
        <begin position="281"/>
        <end position="299"/>
    </location>
</feature>
<evidence type="ECO:0000313" key="9">
    <source>
        <dbReference type="EMBL" id="MCF1752748.1"/>
    </source>
</evidence>
<dbReference type="Pfam" id="PF01594">
    <property type="entry name" value="AI-2E_transport"/>
    <property type="match status" value="1"/>
</dbReference>
<evidence type="ECO:0000256" key="8">
    <source>
        <dbReference type="SAM" id="Phobius"/>
    </source>
</evidence>
<keyword evidence="5 8" id="KW-0812">Transmembrane</keyword>
<feature type="transmembrane region" description="Helical" evidence="8">
    <location>
        <begin position="164"/>
        <end position="184"/>
    </location>
</feature>
<evidence type="ECO:0000256" key="3">
    <source>
        <dbReference type="ARBA" id="ARBA00022448"/>
    </source>
</evidence>
<evidence type="ECO:0000256" key="1">
    <source>
        <dbReference type="ARBA" id="ARBA00004651"/>
    </source>
</evidence>
<keyword evidence="7 8" id="KW-0472">Membrane</keyword>
<evidence type="ECO:0000256" key="4">
    <source>
        <dbReference type="ARBA" id="ARBA00022475"/>
    </source>
</evidence>
<evidence type="ECO:0000256" key="5">
    <source>
        <dbReference type="ARBA" id="ARBA00022692"/>
    </source>
</evidence>
<comment type="caution">
    <text evidence="9">The sequence shown here is derived from an EMBL/GenBank/DDBJ whole genome shotgun (WGS) entry which is preliminary data.</text>
</comment>
<reference evidence="9 10" key="1">
    <citation type="submission" date="2022-01" db="EMBL/GenBank/DDBJ databases">
        <title>Mariniradius saccharolyticus sp. nov., isolated from sediment of a river.</title>
        <authorList>
            <person name="Liu H."/>
        </authorList>
    </citation>
    <scope>NUCLEOTIDE SEQUENCE [LARGE SCALE GENOMIC DNA]</scope>
    <source>
        <strain evidence="9 10">RY-2</strain>
    </source>
</reference>
<name>A0ABS9BXN5_9BACT</name>
<organism evidence="9 10">
    <name type="scientific">Mariniradius sediminis</name>
    <dbReference type="NCBI Taxonomy" id="2909237"/>
    <lineage>
        <taxon>Bacteria</taxon>
        <taxon>Pseudomonadati</taxon>
        <taxon>Bacteroidota</taxon>
        <taxon>Cytophagia</taxon>
        <taxon>Cytophagales</taxon>
        <taxon>Cyclobacteriaceae</taxon>
        <taxon>Mariniradius</taxon>
    </lineage>
</organism>
<dbReference type="EMBL" id="JAKEVZ010000015">
    <property type="protein sequence ID" value="MCF1752748.1"/>
    <property type="molecule type" value="Genomic_DNA"/>
</dbReference>